<dbReference type="GO" id="GO:0005524">
    <property type="term" value="F:ATP binding"/>
    <property type="evidence" value="ECO:0007669"/>
    <property type="project" value="UniProtKB-KW"/>
</dbReference>
<evidence type="ECO:0000256" key="8">
    <source>
        <dbReference type="ARBA" id="ARBA00023136"/>
    </source>
</evidence>
<dbReference type="OrthoDB" id="9784332at2"/>
<dbReference type="InterPro" id="IPR017871">
    <property type="entry name" value="ABC_transporter-like_CS"/>
</dbReference>
<dbReference type="PROSITE" id="PS50893">
    <property type="entry name" value="ABC_TRANSPORTER_2"/>
    <property type="match status" value="1"/>
</dbReference>
<dbReference type="CDD" id="cd03225">
    <property type="entry name" value="ABC_cobalt_CbiO_domain1"/>
    <property type="match status" value="1"/>
</dbReference>
<evidence type="ECO:0000256" key="2">
    <source>
        <dbReference type="ARBA" id="ARBA00005417"/>
    </source>
</evidence>
<dbReference type="Proteomes" id="UP000269154">
    <property type="component" value="Unassembled WGS sequence"/>
</dbReference>
<evidence type="ECO:0000313" key="10">
    <source>
        <dbReference type="EMBL" id="RQH49104.1"/>
    </source>
</evidence>
<protein>
    <submittedName>
        <fullName evidence="10">ABC transporter ATP-binding protein</fullName>
    </submittedName>
</protein>
<dbReference type="SMART" id="SM00382">
    <property type="entry name" value="AAA"/>
    <property type="match status" value="1"/>
</dbReference>
<dbReference type="RefSeq" id="WP_124154431.1">
    <property type="nucleotide sequence ID" value="NZ_CAWOLW010000190.1"/>
</dbReference>
<organism evidence="10 11">
    <name type="scientific">Okeania hirsuta</name>
    <dbReference type="NCBI Taxonomy" id="1458930"/>
    <lineage>
        <taxon>Bacteria</taxon>
        <taxon>Bacillati</taxon>
        <taxon>Cyanobacteriota</taxon>
        <taxon>Cyanophyceae</taxon>
        <taxon>Oscillatoriophycideae</taxon>
        <taxon>Oscillatoriales</taxon>
        <taxon>Microcoleaceae</taxon>
        <taxon>Okeania</taxon>
    </lineage>
</organism>
<dbReference type="GO" id="GO:0016887">
    <property type="term" value="F:ATP hydrolysis activity"/>
    <property type="evidence" value="ECO:0007669"/>
    <property type="project" value="InterPro"/>
</dbReference>
<comment type="caution">
    <text evidence="10">The sequence shown here is derived from an EMBL/GenBank/DDBJ whole genome shotgun (WGS) entry which is preliminary data.</text>
</comment>
<dbReference type="InterPro" id="IPR015856">
    <property type="entry name" value="ABC_transpr_CbiO/EcfA_su"/>
</dbReference>
<evidence type="ECO:0000259" key="9">
    <source>
        <dbReference type="PROSITE" id="PS50893"/>
    </source>
</evidence>
<gene>
    <name evidence="10" type="ORF">D5R40_07360</name>
</gene>
<evidence type="ECO:0000256" key="5">
    <source>
        <dbReference type="ARBA" id="ARBA00022741"/>
    </source>
</evidence>
<dbReference type="FunFam" id="3.40.50.300:FF:000224">
    <property type="entry name" value="Energy-coupling factor transporter ATP-binding protein EcfA"/>
    <property type="match status" value="1"/>
</dbReference>
<feature type="domain" description="ABC transporter" evidence="9">
    <location>
        <begin position="10"/>
        <end position="241"/>
    </location>
</feature>
<dbReference type="AlphaFoldDB" id="A0A3N6PZ25"/>
<accession>A0A3N6PZ25</accession>
<dbReference type="GO" id="GO:0042626">
    <property type="term" value="F:ATPase-coupled transmembrane transporter activity"/>
    <property type="evidence" value="ECO:0007669"/>
    <property type="project" value="TreeGrafter"/>
</dbReference>
<dbReference type="Gene3D" id="3.40.50.300">
    <property type="entry name" value="P-loop containing nucleotide triphosphate hydrolases"/>
    <property type="match status" value="1"/>
</dbReference>
<keyword evidence="7" id="KW-1278">Translocase</keyword>
<keyword evidence="6 10" id="KW-0067">ATP-binding</keyword>
<sequence>MQDDYPKAGVYVKDLLFEYPQNEPILRSLSLTIKPGERVALLGPTGTGKSTLMEILVGLKKPVSGEIWIQGILLEEKTLSQVRRQIGFCFQNPDDQLFMPTILEDITFGPLNYGLSPETATEIAHNLLVKFGLEKYADRSVYELSGGQKKLAALAAVLALKPEILILDEPTNGLDPLWRKNLAKIILQLPVKIILIASHDLNWVAKVTQRALILQSGQIQVDTSTQNIIQDSSTLEYYGLPIDY</sequence>
<dbReference type="PROSITE" id="PS00211">
    <property type="entry name" value="ABC_TRANSPORTER_1"/>
    <property type="match status" value="1"/>
</dbReference>
<evidence type="ECO:0000256" key="7">
    <source>
        <dbReference type="ARBA" id="ARBA00022967"/>
    </source>
</evidence>
<evidence type="ECO:0000256" key="4">
    <source>
        <dbReference type="ARBA" id="ARBA00022475"/>
    </source>
</evidence>
<dbReference type="Pfam" id="PF00005">
    <property type="entry name" value="ABC_tran"/>
    <property type="match status" value="1"/>
</dbReference>
<dbReference type="InterPro" id="IPR003593">
    <property type="entry name" value="AAA+_ATPase"/>
</dbReference>
<evidence type="ECO:0000256" key="1">
    <source>
        <dbReference type="ARBA" id="ARBA00004236"/>
    </source>
</evidence>
<evidence type="ECO:0000313" key="11">
    <source>
        <dbReference type="Proteomes" id="UP000269154"/>
    </source>
</evidence>
<evidence type="ECO:0000256" key="6">
    <source>
        <dbReference type="ARBA" id="ARBA00022840"/>
    </source>
</evidence>
<dbReference type="EMBL" id="RCBY01000027">
    <property type="protein sequence ID" value="RQH49104.1"/>
    <property type="molecule type" value="Genomic_DNA"/>
</dbReference>
<proteinExistence type="inferred from homology"/>
<keyword evidence="5" id="KW-0547">Nucleotide-binding</keyword>
<name>A0A3N6PZ25_9CYAN</name>
<dbReference type="InterPro" id="IPR027417">
    <property type="entry name" value="P-loop_NTPase"/>
</dbReference>
<comment type="similarity">
    <text evidence="2">Belongs to the ABC transporter superfamily.</text>
</comment>
<keyword evidence="3" id="KW-0813">Transport</keyword>
<reference evidence="10 11" key="1">
    <citation type="journal article" date="2018" name="ACS Chem. Biol.">
        <title>Ketoreductase domain dysfunction expands chemodiversity: malyngamide biosynthesis in the cyanobacterium Okeania hirsuta.</title>
        <authorList>
            <person name="Moss N.A."/>
            <person name="Leao T."/>
            <person name="Rankin M."/>
            <person name="McCullough T.M."/>
            <person name="Qu P."/>
            <person name="Korobeynikov A."/>
            <person name="Smith J.L."/>
            <person name="Gerwick L."/>
            <person name="Gerwick W.H."/>
        </authorList>
    </citation>
    <scope>NUCLEOTIDE SEQUENCE [LARGE SCALE GENOMIC DNA]</scope>
    <source>
        <strain evidence="10 11">PAB10Feb10-1</strain>
    </source>
</reference>
<evidence type="ECO:0000256" key="3">
    <source>
        <dbReference type="ARBA" id="ARBA00022448"/>
    </source>
</evidence>
<dbReference type="InterPro" id="IPR050095">
    <property type="entry name" value="ECF_ABC_transporter_ATP-bd"/>
</dbReference>
<keyword evidence="4" id="KW-1003">Cell membrane</keyword>
<dbReference type="PANTHER" id="PTHR43553">
    <property type="entry name" value="HEAVY METAL TRANSPORTER"/>
    <property type="match status" value="1"/>
</dbReference>
<dbReference type="SUPFAM" id="SSF52540">
    <property type="entry name" value="P-loop containing nucleoside triphosphate hydrolases"/>
    <property type="match status" value="1"/>
</dbReference>
<keyword evidence="8" id="KW-0472">Membrane</keyword>
<dbReference type="GO" id="GO:0043190">
    <property type="term" value="C:ATP-binding cassette (ABC) transporter complex"/>
    <property type="evidence" value="ECO:0007669"/>
    <property type="project" value="TreeGrafter"/>
</dbReference>
<dbReference type="InterPro" id="IPR003439">
    <property type="entry name" value="ABC_transporter-like_ATP-bd"/>
</dbReference>
<dbReference type="PANTHER" id="PTHR43553:SF24">
    <property type="entry name" value="ENERGY-COUPLING FACTOR TRANSPORTER ATP-BINDING PROTEIN ECFA1"/>
    <property type="match status" value="1"/>
</dbReference>
<comment type="subcellular location">
    <subcellularLocation>
        <location evidence="1">Cell membrane</location>
    </subcellularLocation>
</comment>
<keyword evidence="11" id="KW-1185">Reference proteome</keyword>